<feature type="region of interest" description="Disordered" evidence="1">
    <location>
        <begin position="551"/>
        <end position="584"/>
    </location>
</feature>
<evidence type="ECO:0000313" key="5">
    <source>
        <dbReference type="Proteomes" id="UP001221413"/>
    </source>
</evidence>
<feature type="compositionally biased region" description="Low complexity" evidence="1">
    <location>
        <begin position="31"/>
        <end position="54"/>
    </location>
</feature>
<feature type="region of interest" description="Disordered" evidence="1">
    <location>
        <begin position="132"/>
        <end position="201"/>
    </location>
</feature>
<evidence type="ECO:0000256" key="3">
    <source>
        <dbReference type="SAM" id="SignalP"/>
    </source>
</evidence>
<keyword evidence="2" id="KW-1133">Transmembrane helix</keyword>
<feature type="chain" id="PRO_5042243076" evidence="3">
    <location>
        <begin position="27"/>
        <end position="584"/>
    </location>
</feature>
<proteinExistence type="predicted"/>
<evidence type="ECO:0000256" key="1">
    <source>
        <dbReference type="SAM" id="MobiDB-lite"/>
    </source>
</evidence>
<evidence type="ECO:0000313" key="4">
    <source>
        <dbReference type="EMBL" id="KAJ6259314.1"/>
    </source>
</evidence>
<feature type="compositionally biased region" description="Low complexity" evidence="1">
    <location>
        <begin position="475"/>
        <end position="503"/>
    </location>
</feature>
<keyword evidence="5" id="KW-1185">Reference proteome</keyword>
<dbReference type="AlphaFoldDB" id="A0AAD6NIA4"/>
<feature type="compositionally biased region" description="Acidic residues" evidence="1">
    <location>
        <begin position="350"/>
        <end position="378"/>
    </location>
</feature>
<feature type="compositionally biased region" description="Basic and acidic residues" evidence="1">
    <location>
        <begin position="562"/>
        <end position="584"/>
    </location>
</feature>
<feature type="compositionally biased region" description="Polar residues" evidence="1">
    <location>
        <begin position="187"/>
        <end position="199"/>
    </location>
</feature>
<evidence type="ECO:0000256" key="2">
    <source>
        <dbReference type="SAM" id="Phobius"/>
    </source>
</evidence>
<protein>
    <submittedName>
        <fullName evidence="4">Uncharacterized protein</fullName>
    </submittedName>
</protein>
<sequence length="584" mass="64597">MARYQSTSRSLTASVLILTLPHLITALPTPTSLPSTSASSTSEPTSSATSSAAPQKGPSMLATISYFGIAVCGSIVVVLLFTAWISYRRKRRPSPPPVSQVRKDFFEYIQPGENQNQEIGPIVMAQTSPGLPVSPYPGATQNMFPLESSPKKPEGKLKFKPSPRYSTDNEEPPPTSSSNKPMLKLNVTGNQGRGNTNRKSFVPDYFLPKRLRRETFVPHPLTAPTKPKTALTHGHVQLPPMPQFGIGAKIAYQPSNSPVTPINDSPIDGRERASRRISKVRGNRRSDAAHPRVRKSRGHSIVSPRHHAHDGHGHGPRQSRVSRRIRPISSTTIASSIVSDDEFDRFTYDDSYDDDVDGDDDDYYYEDDGDDGYSYDDGESQVYHQQQYEHHHTHQQLNKHNTHSREALNSIYDQPVLPLSPLRRDDRRPTTANTTSSKRSVAVSPGFGIHAVQIPPHSPRERDTTNTTNFSRGYTHSSSGRSPTSTTSKTSRTTTTAATTKSHIGGSSLRHVYNETDATPPTPPPVPPKDWEVVPVQIGGFPTFVATIKPSSRAGLPMNPRPEQREQQGHRDLQHNDRARYGRI</sequence>
<accession>A0AAD6NIA4</accession>
<feature type="region of interest" description="Disordered" evidence="1">
    <location>
        <begin position="31"/>
        <end position="56"/>
    </location>
</feature>
<keyword evidence="2" id="KW-0812">Transmembrane</keyword>
<gene>
    <name evidence="4" type="ORF">Dda_6214</name>
</gene>
<reference evidence="4" key="1">
    <citation type="submission" date="2023-01" db="EMBL/GenBank/DDBJ databases">
        <title>The chitinases involved in constricting ring structure development in the nematode-trapping fungus Drechslerella dactyloides.</title>
        <authorList>
            <person name="Wang R."/>
            <person name="Zhang L."/>
            <person name="Tang P."/>
            <person name="Li S."/>
            <person name="Liang L."/>
        </authorList>
    </citation>
    <scope>NUCLEOTIDE SEQUENCE</scope>
    <source>
        <strain evidence="4">YMF1.00031</strain>
    </source>
</reference>
<name>A0AAD6NIA4_DREDA</name>
<comment type="caution">
    <text evidence="4">The sequence shown here is derived from an EMBL/GenBank/DDBJ whole genome shotgun (WGS) entry which is preliminary data.</text>
</comment>
<dbReference type="Proteomes" id="UP001221413">
    <property type="component" value="Unassembled WGS sequence"/>
</dbReference>
<dbReference type="EMBL" id="JAQGDS010000007">
    <property type="protein sequence ID" value="KAJ6259314.1"/>
    <property type="molecule type" value="Genomic_DNA"/>
</dbReference>
<feature type="transmembrane region" description="Helical" evidence="2">
    <location>
        <begin position="64"/>
        <end position="85"/>
    </location>
</feature>
<keyword evidence="2" id="KW-0472">Membrane</keyword>
<feature type="signal peptide" evidence="3">
    <location>
        <begin position="1"/>
        <end position="26"/>
    </location>
</feature>
<organism evidence="4 5">
    <name type="scientific">Drechslerella dactyloides</name>
    <name type="common">Nematode-trapping fungus</name>
    <name type="synonym">Arthrobotrys dactyloides</name>
    <dbReference type="NCBI Taxonomy" id="74499"/>
    <lineage>
        <taxon>Eukaryota</taxon>
        <taxon>Fungi</taxon>
        <taxon>Dikarya</taxon>
        <taxon>Ascomycota</taxon>
        <taxon>Pezizomycotina</taxon>
        <taxon>Orbiliomycetes</taxon>
        <taxon>Orbiliales</taxon>
        <taxon>Orbiliaceae</taxon>
        <taxon>Drechslerella</taxon>
    </lineage>
</organism>
<feature type="compositionally biased region" description="Polar residues" evidence="1">
    <location>
        <begin position="465"/>
        <end position="474"/>
    </location>
</feature>
<feature type="region of interest" description="Disordered" evidence="1">
    <location>
        <begin position="347"/>
        <end position="378"/>
    </location>
</feature>
<feature type="region of interest" description="Disordered" evidence="1">
    <location>
        <begin position="255"/>
        <end position="328"/>
    </location>
</feature>
<feature type="compositionally biased region" description="Basic residues" evidence="1">
    <location>
        <begin position="291"/>
        <end position="326"/>
    </location>
</feature>
<feature type="region of interest" description="Disordered" evidence="1">
    <location>
        <begin position="412"/>
        <end position="508"/>
    </location>
</feature>
<feature type="compositionally biased region" description="Polar residues" evidence="1">
    <location>
        <begin position="430"/>
        <end position="439"/>
    </location>
</feature>
<keyword evidence="3" id="KW-0732">Signal</keyword>